<comment type="cofactor">
    <cofactor evidence="14">
        <name>Ca(2+)</name>
        <dbReference type="ChEBI" id="CHEBI:29108"/>
    </cofactor>
    <text evidence="14">Can bind about 5 Ca(2+) ions per subunit.</text>
</comment>
<feature type="binding site" evidence="14">
    <location>
        <position position="296"/>
    </location>
    <ligand>
        <name>Ca(2+)</name>
        <dbReference type="ChEBI" id="CHEBI:29108"/>
        <label>4</label>
    </ligand>
</feature>
<keyword evidence="10" id="KW-0865">Zymogen</keyword>
<feature type="short sequence motif" description="Cysteine switch" evidence="16">
    <location>
        <begin position="79"/>
        <end position="86"/>
    </location>
</feature>
<evidence type="ECO:0000256" key="17">
    <source>
        <dbReference type="PROSITE-ProRule" id="PRU01011"/>
    </source>
</evidence>
<feature type="binding site" evidence="14">
    <location>
        <position position="195"/>
    </location>
    <ligand>
        <name>Ca(2+)</name>
        <dbReference type="ChEBI" id="CHEBI:29108"/>
        <label>1</label>
    </ligand>
</feature>
<dbReference type="SUPFAM" id="SSF47090">
    <property type="entry name" value="PGBD-like"/>
    <property type="match status" value="1"/>
</dbReference>
<feature type="repeat" description="Hemopexin" evidence="17">
    <location>
        <begin position="384"/>
        <end position="432"/>
    </location>
</feature>
<evidence type="ECO:0000256" key="15">
    <source>
        <dbReference type="PIRSR" id="PIRSR621190-4"/>
    </source>
</evidence>
<dbReference type="Pfam" id="PF00045">
    <property type="entry name" value="Hemopexin"/>
    <property type="match status" value="4"/>
</dbReference>
<dbReference type="PRINTS" id="PR00138">
    <property type="entry name" value="MATRIXIN"/>
</dbReference>
<feature type="binding site" evidence="14">
    <location>
        <position position="184"/>
    </location>
    <ligand>
        <name>Ca(2+)</name>
        <dbReference type="ChEBI" id="CHEBI:29108"/>
        <label>2</label>
    </ligand>
</feature>
<protein>
    <recommendedName>
        <fullName evidence="18">Peptidase metallopeptidase domain-containing protein</fullName>
    </recommendedName>
</protein>
<dbReference type="PIRSF" id="PIRSF001191">
    <property type="entry name" value="Peptidase_M10A_matrix"/>
    <property type="match status" value="1"/>
</dbReference>
<feature type="binding site" evidence="14">
    <location>
        <position position="171"/>
    </location>
    <ligand>
        <name>Ca(2+)</name>
        <dbReference type="ChEBI" id="CHEBI:29108"/>
        <label>3</label>
    </ligand>
</feature>
<feature type="repeat" description="Hemopexin" evidence="17">
    <location>
        <begin position="292"/>
        <end position="337"/>
    </location>
</feature>
<dbReference type="InterPro" id="IPR036375">
    <property type="entry name" value="Hemopexin-like_dom_sf"/>
</dbReference>
<comment type="cofactor">
    <cofactor evidence="14">
        <name>Zn(2+)</name>
        <dbReference type="ChEBI" id="CHEBI:29105"/>
    </cofactor>
    <text evidence="14">Binds 2 Zn(2+) ions per subunit.</text>
</comment>
<dbReference type="PANTHER" id="PTHR10201:SF291">
    <property type="entry name" value="MATRIX METALLOPROTEINASE 1, ISOFORM C-RELATED"/>
    <property type="match status" value="1"/>
</dbReference>
<dbReference type="PANTHER" id="PTHR10201">
    <property type="entry name" value="MATRIX METALLOPROTEINASE"/>
    <property type="match status" value="1"/>
</dbReference>
<evidence type="ECO:0000256" key="6">
    <source>
        <dbReference type="ARBA" id="ARBA00022801"/>
    </source>
</evidence>
<feature type="repeat" description="Hemopexin" evidence="17">
    <location>
        <begin position="338"/>
        <end position="383"/>
    </location>
</feature>
<evidence type="ECO:0000313" key="20">
    <source>
        <dbReference type="Proteomes" id="UP001372834"/>
    </source>
</evidence>
<dbReference type="Pfam" id="PF00413">
    <property type="entry name" value="Peptidase_M10"/>
    <property type="match status" value="1"/>
</dbReference>
<dbReference type="PROSITE" id="PS51642">
    <property type="entry name" value="HEMOPEXIN_2"/>
    <property type="match status" value="4"/>
</dbReference>
<dbReference type="InterPro" id="IPR036365">
    <property type="entry name" value="PGBD-like_sf"/>
</dbReference>
<dbReference type="Proteomes" id="UP001372834">
    <property type="component" value="Unassembled WGS sequence"/>
</dbReference>
<comment type="similarity">
    <text evidence="1">Belongs to the peptidase M10A family.</text>
</comment>
<reference evidence="19 20" key="1">
    <citation type="submission" date="2023-10" db="EMBL/GenBank/DDBJ databases">
        <title>Genomes of two closely related lineages of the louse Polyplax serrata with different host specificities.</title>
        <authorList>
            <person name="Martinu J."/>
            <person name="Tarabai H."/>
            <person name="Stefka J."/>
            <person name="Hypsa V."/>
        </authorList>
    </citation>
    <scope>NUCLEOTIDE SEQUENCE [LARGE SCALE GENOMIC DNA]</scope>
    <source>
        <strain evidence="19">HR10_N</strain>
    </source>
</reference>
<dbReference type="InterPro" id="IPR001818">
    <property type="entry name" value="Pept_M10_metallopeptidase"/>
</dbReference>
<dbReference type="GO" id="GO:0030574">
    <property type="term" value="P:collagen catabolic process"/>
    <property type="evidence" value="ECO:0007669"/>
    <property type="project" value="TreeGrafter"/>
</dbReference>
<keyword evidence="6" id="KW-0378">Hydrolase</keyword>
<feature type="binding site" evidence="14">
    <location>
        <position position="164"/>
    </location>
    <ligand>
        <name>Zn(2+)</name>
        <dbReference type="ChEBI" id="CHEBI:29105"/>
        <label>1</label>
    </ligand>
</feature>
<dbReference type="InterPro" id="IPR006026">
    <property type="entry name" value="Peptidase_Metallo"/>
</dbReference>
<comment type="caution">
    <text evidence="19">The sequence shown here is derived from an EMBL/GenBank/DDBJ whole genome shotgun (WGS) entry which is preliminary data.</text>
</comment>
<feature type="binding site" evidence="13">
    <location>
        <position position="213"/>
    </location>
    <ligand>
        <name>Zn(2+)</name>
        <dbReference type="ChEBI" id="CHEBI:29105"/>
        <label>2</label>
        <note>catalytic</note>
    </ligand>
</feature>
<keyword evidence="8 14" id="KW-0106">Calcium</keyword>
<feature type="active site" evidence="12">
    <location>
        <position position="214"/>
    </location>
</feature>
<feature type="binding site" evidence="14">
    <location>
        <position position="344"/>
    </location>
    <ligand>
        <name>Ca(2+)</name>
        <dbReference type="ChEBI" id="CHEBI:29108"/>
        <label>5</label>
    </ligand>
</feature>
<dbReference type="SMART" id="SM00235">
    <property type="entry name" value="ZnMc"/>
    <property type="match status" value="1"/>
</dbReference>
<dbReference type="SMART" id="SM00120">
    <property type="entry name" value="HX"/>
    <property type="match status" value="4"/>
</dbReference>
<feature type="binding site" evidence="14">
    <location>
        <position position="190"/>
    </location>
    <ligand>
        <name>Zn(2+)</name>
        <dbReference type="ChEBI" id="CHEBI:29105"/>
        <label>1</label>
    </ligand>
</feature>
<dbReference type="GO" id="GO:0004222">
    <property type="term" value="F:metalloendopeptidase activity"/>
    <property type="evidence" value="ECO:0007669"/>
    <property type="project" value="InterPro"/>
</dbReference>
<evidence type="ECO:0000256" key="13">
    <source>
        <dbReference type="PIRSR" id="PIRSR001191-2"/>
    </source>
</evidence>
<feature type="binding site" evidence="14">
    <location>
        <position position="154"/>
    </location>
    <ligand>
        <name>Ca(2+)</name>
        <dbReference type="ChEBI" id="CHEBI:29108"/>
        <label>2</label>
    </ligand>
</feature>
<evidence type="ECO:0000256" key="5">
    <source>
        <dbReference type="ARBA" id="ARBA00022737"/>
    </source>
</evidence>
<feature type="binding site" evidence="14">
    <location>
        <position position="192"/>
    </location>
    <ligand>
        <name>Ca(2+)</name>
        <dbReference type="ChEBI" id="CHEBI:29108"/>
        <label>3</label>
    </ligand>
</feature>
<feature type="binding site" evidence="14">
    <location>
        <position position="179"/>
    </location>
    <ligand>
        <name>Zn(2+)</name>
        <dbReference type="ChEBI" id="CHEBI:29105"/>
        <label>1</label>
    </ligand>
</feature>
<evidence type="ECO:0000313" key="19">
    <source>
        <dbReference type="EMBL" id="KAK6644644.1"/>
    </source>
</evidence>
<dbReference type="CDD" id="cd00094">
    <property type="entry name" value="HX"/>
    <property type="match status" value="1"/>
</dbReference>
<dbReference type="InterPro" id="IPR000585">
    <property type="entry name" value="Hemopexin-like_dom"/>
</dbReference>
<feature type="binding site" evidence="14">
    <location>
        <position position="298"/>
    </location>
    <ligand>
        <name>Ca(2+)</name>
        <dbReference type="ChEBI" id="CHEBI:29108"/>
        <label>5</label>
    </ligand>
</feature>
<sequence length="490" mass="55901">MKFKMEILSDVTEALPNCSPLANYLSTYGYLPPTITSESSEGLITQEAFSKAVSDFQKFMELNTTGTLDKETIQLMSTPRCGVKDVDYEYDSRTKRFVMQGSKWHKSKITFAIRKYPSAEIKHREIRNAFQDAFGVWSKHAKLSFIHKKKGKADIDISFVKGRHGDENPFDGPGGNLAHAYFPNFGGDAHFDDSENWSVTTKNGTNLIQVAVHEFGHSLGLAHSDAKKSIMAPIYTGNWKHIQLGEDDIKGIQVHYSSLPDDVEARLYGKKPKAKATNQKSAFHKICTSKHPPSIDTIFLDHNDNVIIFMGKKYWKMTDKGVDPNSKKKIADKWPELPDNINAAFTYTDGKTYFFKGSQFWCYKGKKLEAGYPESINNYFPDVPKSVDAAVSKGKYIYFFKDAEYWKYDSITKGNETKTGKNGKSISKWPGLPNKVNAAFYGRDRKCFYFVKDNSYWRYNSTDSKGNNNGFQRSVKEWWFKCKNPVNNWL</sequence>
<feature type="binding site" evidence="14">
    <location>
        <position position="231"/>
    </location>
    <ligand>
        <name>Zn(2+)</name>
        <dbReference type="ChEBI" id="CHEBI:29105"/>
        <label>2</label>
        <note>catalytic</note>
    </ligand>
</feature>
<feature type="domain" description="Peptidase metallopeptidase" evidence="18">
    <location>
        <begin position="100"/>
        <end position="258"/>
    </location>
</feature>
<dbReference type="FunFam" id="3.40.390.10:FF:000022">
    <property type="entry name" value="Matrix metalloproteinase 1, isoform C"/>
    <property type="match status" value="1"/>
</dbReference>
<feature type="binding site" evidence="14">
    <location>
        <position position="390"/>
    </location>
    <ligand>
        <name>Ca(2+)</name>
        <dbReference type="ChEBI" id="CHEBI:29108"/>
        <label>5</label>
    </ligand>
</feature>
<dbReference type="GO" id="GO:0006508">
    <property type="term" value="P:proteolysis"/>
    <property type="evidence" value="ECO:0007669"/>
    <property type="project" value="UniProtKB-KW"/>
</dbReference>
<dbReference type="SUPFAM" id="SSF50923">
    <property type="entry name" value="Hemopexin-like domain"/>
    <property type="match status" value="1"/>
</dbReference>
<dbReference type="InterPro" id="IPR033739">
    <property type="entry name" value="M10A_MMP"/>
</dbReference>
<feature type="binding site" evidence="14">
    <location>
        <position position="193"/>
    </location>
    <ligand>
        <name>Ca(2+)</name>
        <dbReference type="ChEBI" id="CHEBI:29108"/>
        <label>1</label>
    </ligand>
</feature>
<evidence type="ECO:0000259" key="18">
    <source>
        <dbReference type="SMART" id="SM00235"/>
    </source>
</evidence>
<dbReference type="CDD" id="cd04278">
    <property type="entry name" value="ZnMc_MMP"/>
    <property type="match status" value="1"/>
</dbReference>
<keyword evidence="7 13" id="KW-0862">Zinc</keyword>
<evidence type="ECO:0000256" key="4">
    <source>
        <dbReference type="ARBA" id="ARBA00022729"/>
    </source>
</evidence>
<dbReference type="InterPro" id="IPR021190">
    <property type="entry name" value="Pept_M10A"/>
</dbReference>
<feature type="binding site" evidence="13">
    <location>
        <position position="223"/>
    </location>
    <ligand>
        <name>Zn(2+)</name>
        <dbReference type="ChEBI" id="CHEBI:29105"/>
        <label>2</label>
        <note>catalytic</note>
    </ligand>
</feature>
<dbReference type="InterPro" id="IPR018487">
    <property type="entry name" value="Hemopexin-like_repeat"/>
</dbReference>
<dbReference type="InterPro" id="IPR018486">
    <property type="entry name" value="Hemopexin_CS"/>
</dbReference>
<dbReference type="GO" id="GO:0031012">
    <property type="term" value="C:extracellular matrix"/>
    <property type="evidence" value="ECO:0007669"/>
    <property type="project" value="InterPro"/>
</dbReference>
<accession>A0AAN8SEJ8</accession>
<dbReference type="GO" id="GO:0008270">
    <property type="term" value="F:zinc ion binding"/>
    <property type="evidence" value="ECO:0007669"/>
    <property type="project" value="InterPro"/>
</dbReference>
<evidence type="ECO:0000256" key="10">
    <source>
        <dbReference type="ARBA" id="ARBA00023145"/>
    </source>
</evidence>
<dbReference type="InterPro" id="IPR024079">
    <property type="entry name" value="MetalloPept_cat_dom_sf"/>
</dbReference>
<evidence type="ECO:0000256" key="12">
    <source>
        <dbReference type="PIRSR" id="PIRSR001191-1"/>
    </source>
</evidence>
<dbReference type="EMBL" id="JAWJWE010000001">
    <property type="protein sequence ID" value="KAK6644644.1"/>
    <property type="molecule type" value="Genomic_DNA"/>
</dbReference>
<evidence type="ECO:0000256" key="2">
    <source>
        <dbReference type="ARBA" id="ARBA00022670"/>
    </source>
</evidence>
<feature type="modified residue" description="Phosphotyrosine; by PKDCC" evidence="15">
    <location>
        <position position="372"/>
    </location>
</feature>
<feature type="binding site" evidence="14">
    <location>
        <position position="195"/>
    </location>
    <ligand>
        <name>Ca(2+)</name>
        <dbReference type="ChEBI" id="CHEBI:29108"/>
        <label>3</label>
    </ligand>
</feature>
<evidence type="ECO:0000256" key="3">
    <source>
        <dbReference type="ARBA" id="ARBA00022723"/>
    </source>
</evidence>
<dbReference type="GO" id="GO:0005615">
    <property type="term" value="C:extracellular space"/>
    <property type="evidence" value="ECO:0007669"/>
    <property type="project" value="TreeGrafter"/>
</dbReference>
<evidence type="ECO:0000256" key="11">
    <source>
        <dbReference type="ARBA" id="ARBA00023157"/>
    </source>
</evidence>
<dbReference type="SUPFAM" id="SSF55486">
    <property type="entry name" value="Metalloproteases ('zincins'), catalytic domain"/>
    <property type="match status" value="1"/>
</dbReference>
<feature type="repeat" description="Hemopexin" evidence="17">
    <location>
        <begin position="433"/>
        <end position="482"/>
    </location>
</feature>
<dbReference type="PROSITE" id="PS00024">
    <property type="entry name" value="HEMOPEXIN"/>
    <property type="match status" value="1"/>
</dbReference>
<keyword evidence="3 13" id="KW-0479">Metal-binding</keyword>
<evidence type="ECO:0000256" key="7">
    <source>
        <dbReference type="ARBA" id="ARBA00022833"/>
    </source>
</evidence>
<dbReference type="GO" id="GO:0030198">
    <property type="term" value="P:extracellular matrix organization"/>
    <property type="evidence" value="ECO:0007669"/>
    <property type="project" value="TreeGrafter"/>
</dbReference>
<evidence type="ECO:0000256" key="16">
    <source>
        <dbReference type="PIRSR" id="PIRSR621190-5"/>
    </source>
</evidence>
<feature type="binding site" evidence="14">
    <location>
        <position position="172"/>
    </location>
    <ligand>
        <name>Ca(2+)</name>
        <dbReference type="ChEBI" id="CHEBI:29108"/>
        <label>3</label>
    </ligand>
</feature>
<feature type="binding site" evidence="14">
    <location>
        <position position="166"/>
    </location>
    <ligand>
        <name>Zn(2+)</name>
        <dbReference type="ChEBI" id="CHEBI:29105"/>
        <label>1</label>
    </ligand>
</feature>
<dbReference type="AlphaFoldDB" id="A0AAN8SEJ8"/>
<dbReference type="Pfam" id="PF01471">
    <property type="entry name" value="PG_binding_1"/>
    <property type="match status" value="1"/>
</dbReference>
<keyword evidence="11" id="KW-1015">Disulfide bond</keyword>
<dbReference type="Gene3D" id="3.40.390.10">
    <property type="entry name" value="Collagenase (Catalytic Domain)"/>
    <property type="match status" value="1"/>
</dbReference>
<feature type="binding site" evidence="14">
    <location>
        <position position="186"/>
    </location>
    <ligand>
        <name>Ca(2+)</name>
        <dbReference type="ChEBI" id="CHEBI:29108"/>
        <label>2</label>
    </ligand>
</feature>
<feature type="binding site" evidence="14">
    <location>
        <position position="188"/>
    </location>
    <ligand>
        <name>Ca(2+)</name>
        <dbReference type="ChEBI" id="CHEBI:29108"/>
        <label>2</label>
    </ligand>
</feature>
<evidence type="ECO:0000256" key="1">
    <source>
        <dbReference type="ARBA" id="ARBA00010370"/>
    </source>
</evidence>
<name>A0AAN8SEJ8_POLSC</name>
<evidence type="ECO:0000256" key="14">
    <source>
        <dbReference type="PIRSR" id="PIRSR621190-2"/>
    </source>
</evidence>
<dbReference type="InterPro" id="IPR002477">
    <property type="entry name" value="Peptidoglycan-bd-like"/>
</dbReference>
<feature type="binding site" evidence="13">
    <location>
        <position position="217"/>
    </location>
    <ligand>
        <name>Zn(2+)</name>
        <dbReference type="ChEBI" id="CHEBI:29105"/>
        <label>2</label>
        <note>catalytic</note>
    </ligand>
</feature>
<keyword evidence="2" id="KW-0645">Protease</keyword>
<keyword evidence="5" id="KW-0677">Repeat</keyword>
<proteinExistence type="inferred from homology"/>
<organism evidence="19 20">
    <name type="scientific">Polyplax serrata</name>
    <name type="common">Common mouse louse</name>
    <dbReference type="NCBI Taxonomy" id="468196"/>
    <lineage>
        <taxon>Eukaryota</taxon>
        <taxon>Metazoa</taxon>
        <taxon>Ecdysozoa</taxon>
        <taxon>Arthropoda</taxon>
        <taxon>Hexapoda</taxon>
        <taxon>Insecta</taxon>
        <taxon>Pterygota</taxon>
        <taxon>Neoptera</taxon>
        <taxon>Paraneoptera</taxon>
        <taxon>Psocodea</taxon>
        <taxon>Troctomorpha</taxon>
        <taxon>Phthiraptera</taxon>
        <taxon>Anoplura</taxon>
        <taxon>Polyplacidae</taxon>
        <taxon>Polyplax</taxon>
    </lineage>
</organism>
<keyword evidence="9" id="KW-0482">Metalloprotease</keyword>
<evidence type="ECO:0000256" key="9">
    <source>
        <dbReference type="ARBA" id="ARBA00023049"/>
    </source>
</evidence>
<dbReference type="Gene3D" id="2.110.10.10">
    <property type="entry name" value="Hemopexin-like domain"/>
    <property type="match status" value="1"/>
</dbReference>
<evidence type="ECO:0000256" key="8">
    <source>
        <dbReference type="ARBA" id="ARBA00022837"/>
    </source>
</evidence>
<keyword evidence="4" id="KW-0732">Signal</keyword>
<feature type="binding site" description="in inhibited form" evidence="14">
    <location>
        <position position="81"/>
    </location>
    <ligand>
        <name>Zn(2+)</name>
        <dbReference type="ChEBI" id="CHEBI:29105"/>
        <label>2</label>
        <note>catalytic</note>
    </ligand>
</feature>
<gene>
    <name evidence="19" type="ORF">RUM43_000912</name>
</gene>